<comment type="caution">
    <text evidence="1">The sequence shown here is derived from an EMBL/GenBank/DDBJ whole genome shotgun (WGS) entry which is preliminary data.</text>
</comment>
<sequence>MTKRLTPVGRLIYGLAIGDTLGNLSKRNANLAIKPDFDFKDADFTFAWTPTTGLTLAVFNAVSLGFSKANVMHNFAEWWRNGQYSMNDSIQSERFETEIQSIINFELTRDLDSIGTTDPTRNDENVLIRALPVAFYEIARFGSGYVNNERAMDAIHDLVSLTHNYTSAMMGAGTISFLISQIIAKESLHQALENSIAITYEYYFRRAIFQQDLVNFSRLNMPNISALDPKDLIHDGSVIHTLENVYWVLSSTDSVTDAVKLAIKIFSKQRQTVISLIYAIYALIDRNNIDERLIQQIDKKSVTNLVLILANRSNKFHLRQ</sequence>
<dbReference type="InterPro" id="IPR005502">
    <property type="entry name" value="Ribosyl_crysJ1"/>
</dbReference>
<dbReference type="SUPFAM" id="SSF101478">
    <property type="entry name" value="ADP-ribosylglycohydrolase"/>
    <property type="match status" value="1"/>
</dbReference>
<protein>
    <submittedName>
        <fullName evidence="1">ADP-ribosylglycohydrolase</fullName>
    </submittedName>
</protein>
<organism evidence="1 2">
    <name type="scientific">Oenococcus alcoholitolerans</name>
    <dbReference type="NCBI Taxonomy" id="931074"/>
    <lineage>
        <taxon>Bacteria</taxon>
        <taxon>Bacillati</taxon>
        <taxon>Bacillota</taxon>
        <taxon>Bacilli</taxon>
        <taxon>Lactobacillales</taxon>
        <taxon>Lactobacillaceae</taxon>
        <taxon>Oenococcus</taxon>
    </lineage>
</organism>
<dbReference type="Proteomes" id="UP000030023">
    <property type="component" value="Unassembled WGS sequence"/>
</dbReference>
<keyword evidence="2" id="KW-1185">Reference proteome</keyword>
<gene>
    <name evidence="1" type="ORF">Q757_01620</name>
</gene>
<dbReference type="Pfam" id="PF03747">
    <property type="entry name" value="ADP_ribosyl_GH"/>
    <property type="match status" value="1"/>
</dbReference>
<reference evidence="1 2" key="1">
    <citation type="journal article" date="2014" name="Antonie Van Leeuwenhoek">
        <title>Oenococcus alcoholitolerans sp. nov., a lactic acid bacteria isolated from cachaca and ethanol fermentation processes.</title>
        <authorList>
            <person name="Badotti F."/>
            <person name="Moreira A.P."/>
            <person name="Tonon L.A."/>
            <person name="de Lucena B.T."/>
            <person name="Gomes Fde C."/>
            <person name="Kruger R."/>
            <person name="Thompson C.C."/>
            <person name="de Morais M.A.Jr."/>
            <person name="Rosa C.A."/>
            <person name="Thompson F.L."/>
        </authorList>
    </citation>
    <scope>NUCLEOTIDE SEQUENCE [LARGE SCALE GENOMIC DNA]</scope>
    <source>
        <strain evidence="1 2">UFRJ-M7.2.18</strain>
    </source>
</reference>
<name>A0ABR4XS63_9LACO</name>
<evidence type="ECO:0000313" key="1">
    <source>
        <dbReference type="EMBL" id="KGO32334.1"/>
    </source>
</evidence>
<dbReference type="EMBL" id="AXCV01000038">
    <property type="protein sequence ID" value="KGO32334.1"/>
    <property type="molecule type" value="Genomic_DNA"/>
</dbReference>
<proteinExistence type="predicted"/>
<accession>A0ABR4XS63</accession>
<dbReference type="InterPro" id="IPR036705">
    <property type="entry name" value="Ribosyl_crysJ1_sf"/>
</dbReference>
<dbReference type="Gene3D" id="1.10.4080.10">
    <property type="entry name" value="ADP-ribosylation/Crystallin J1"/>
    <property type="match status" value="1"/>
</dbReference>
<evidence type="ECO:0000313" key="2">
    <source>
        <dbReference type="Proteomes" id="UP000030023"/>
    </source>
</evidence>